<dbReference type="Gene3D" id="4.10.1000.10">
    <property type="entry name" value="Zinc finger, CCCH-type"/>
    <property type="match status" value="2"/>
</dbReference>
<keyword evidence="1 6" id="KW-0479">Metal-binding</keyword>
<feature type="domain" description="C3H1-type" evidence="8">
    <location>
        <begin position="1547"/>
        <end position="1576"/>
    </location>
</feature>
<dbReference type="Gramene" id="TVU08250">
    <property type="protein sequence ID" value="TVU08250"/>
    <property type="gene ID" value="EJB05_41647"/>
</dbReference>
<proteinExistence type="predicted"/>
<protein>
    <recommendedName>
        <fullName evidence="8">C3H1-type domain-containing protein</fullName>
    </recommendedName>
</protein>
<feature type="compositionally biased region" description="Basic residues" evidence="7">
    <location>
        <begin position="1468"/>
        <end position="1479"/>
    </location>
</feature>
<feature type="region of interest" description="Disordered" evidence="7">
    <location>
        <begin position="1464"/>
        <end position="1505"/>
    </location>
</feature>
<feature type="compositionally biased region" description="Polar residues" evidence="7">
    <location>
        <begin position="1129"/>
        <end position="1138"/>
    </location>
</feature>
<dbReference type="PANTHER" id="PTHR46156">
    <property type="entry name" value="CCCH ZINGC FINGER"/>
    <property type="match status" value="1"/>
</dbReference>
<evidence type="ECO:0000256" key="7">
    <source>
        <dbReference type="SAM" id="MobiDB-lite"/>
    </source>
</evidence>
<comment type="caution">
    <text evidence="9">The sequence shown here is derived from an EMBL/GenBank/DDBJ whole genome shotgun (WGS) entry which is preliminary data.</text>
</comment>
<reference evidence="9 10" key="1">
    <citation type="journal article" date="2019" name="Sci. Rep.">
        <title>A high-quality genome of Eragrostis curvula grass provides insights into Poaceae evolution and supports new strategies to enhance forage quality.</title>
        <authorList>
            <person name="Carballo J."/>
            <person name="Santos B.A.C.M."/>
            <person name="Zappacosta D."/>
            <person name="Garbus I."/>
            <person name="Selva J.P."/>
            <person name="Gallo C.A."/>
            <person name="Diaz A."/>
            <person name="Albertini E."/>
            <person name="Caccamo M."/>
            <person name="Echenique V."/>
        </authorList>
    </citation>
    <scope>NUCLEOTIDE SEQUENCE [LARGE SCALE GENOMIC DNA]</scope>
    <source>
        <strain evidence="10">cv. Victoria</strain>
        <tissue evidence="9">Leaf</tissue>
    </source>
</reference>
<gene>
    <name evidence="9" type="ORF">EJB05_41647</name>
</gene>
<keyword evidence="4 6" id="KW-0862">Zinc</keyword>
<feature type="compositionally biased region" description="Polar residues" evidence="7">
    <location>
        <begin position="1088"/>
        <end position="1099"/>
    </location>
</feature>
<dbReference type="EMBL" id="RWGY01000039">
    <property type="protein sequence ID" value="TVU08250.1"/>
    <property type="molecule type" value="Genomic_DNA"/>
</dbReference>
<feature type="zinc finger region" description="C3H1-type" evidence="6">
    <location>
        <begin position="1629"/>
        <end position="1656"/>
    </location>
</feature>
<dbReference type="PROSITE" id="PS50103">
    <property type="entry name" value="ZF_C3H1"/>
    <property type="match status" value="3"/>
</dbReference>
<feature type="region of interest" description="Disordered" evidence="7">
    <location>
        <begin position="1251"/>
        <end position="1273"/>
    </location>
</feature>
<evidence type="ECO:0000313" key="9">
    <source>
        <dbReference type="EMBL" id="TVU08250.1"/>
    </source>
</evidence>
<feature type="region of interest" description="Disordered" evidence="7">
    <location>
        <begin position="304"/>
        <end position="324"/>
    </location>
</feature>
<dbReference type="GO" id="GO:0008270">
    <property type="term" value="F:zinc ion binding"/>
    <property type="evidence" value="ECO:0007669"/>
    <property type="project" value="UniProtKB-KW"/>
</dbReference>
<feature type="region of interest" description="Disordered" evidence="7">
    <location>
        <begin position="1201"/>
        <end position="1239"/>
    </location>
</feature>
<dbReference type="GO" id="GO:0003677">
    <property type="term" value="F:DNA binding"/>
    <property type="evidence" value="ECO:0007669"/>
    <property type="project" value="UniProtKB-KW"/>
</dbReference>
<organism evidence="9 10">
    <name type="scientific">Eragrostis curvula</name>
    <name type="common">weeping love grass</name>
    <dbReference type="NCBI Taxonomy" id="38414"/>
    <lineage>
        <taxon>Eukaryota</taxon>
        <taxon>Viridiplantae</taxon>
        <taxon>Streptophyta</taxon>
        <taxon>Embryophyta</taxon>
        <taxon>Tracheophyta</taxon>
        <taxon>Spermatophyta</taxon>
        <taxon>Magnoliopsida</taxon>
        <taxon>Liliopsida</taxon>
        <taxon>Poales</taxon>
        <taxon>Poaceae</taxon>
        <taxon>PACMAD clade</taxon>
        <taxon>Chloridoideae</taxon>
        <taxon>Eragrostideae</taxon>
        <taxon>Eragrostidinae</taxon>
        <taxon>Eragrostis</taxon>
    </lineage>
</organism>
<feature type="compositionally biased region" description="Basic and acidic residues" evidence="7">
    <location>
        <begin position="156"/>
        <end position="174"/>
    </location>
</feature>
<feature type="compositionally biased region" description="Polar residues" evidence="7">
    <location>
        <begin position="1491"/>
        <end position="1505"/>
    </location>
</feature>
<dbReference type="GO" id="GO:0005634">
    <property type="term" value="C:nucleus"/>
    <property type="evidence" value="ECO:0007669"/>
    <property type="project" value="TreeGrafter"/>
</dbReference>
<feature type="zinc finger region" description="C3H1-type" evidence="6">
    <location>
        <begin position="1547"/>
        <end position="1576"/>
    </location>
</feature>
<feature type="region of interest" description="Disordered" evidence="7">
    <location>
        <begin position="215"/>
        <end position="251"/>
    </location>
</feature>
<evidence type="ECO:0000256" key="6">
    <source>
        <dbReference type="PROSITE-ProRule" id="PRU00723"/>
    </source>
</evidence>
<evidence type="ECO:0000256" key="4">
    <source>
        <dbReference type="ARBA" id="ARBA00022833"/>
    </source>
</evidence>
<dbReference type="FunFam" id="4.10.1000.10:FF:000008">
    <property type="entry name" value="zinc finger CCCH domain-containing protein 3"/>
    <property type="match status" value="1"/>
</dbReference>
<feature type="region of interest" description="Disordered" evidence="7">
    <location>
        <begin position="1"/>
        <end position="181"/>
    </location>
</feature>
<evidence type="ECO:0000256" key="5">
    <source>
        <dbReference type="ARBA" id="ARBA00023125"/>
    </source>
</evidence>
<dbReference type="OrthoDB" id="3247158at2759"/>
<dbReference type="Proteomes" id="UP000324897">
    <property type="component" value="Chromosome 3"/>
</dbReference>
<keyword evidence="2" id="KW-0677">Repeat</keyword>
<feature type="compositionally biased region" description="Polar residues" evidence="7">
    <location>
        <begin position="54"/>
        <end position="63"/>
    </location>
</feature>
<accession>A0A5J9TA06</accession>
<feature type="region of interest" description="Disordered" evidence="7">
    <location>
        <begin position="1061"/>
        <end position="1110"/>
    </location>
</feature>
<dbReference type="SMART" id="SM00356">
    <property type="entry name" value="ZnF_C3H1"/>
    <property type="match status" value="5"/>
</dbReference>
<dbReference type="InterPro" id="IPR000571">
    <property type="entry name" value="Znf_CCCH"/>
</dbReference>
<name>A0A5J9TA06_9POAL</name>
<keyword evidence="10" id="KW-1185">Reference proteome</keyword>
<keyword evidence="3 6" id="KW-0863">Zinc-finger</keyword>
<evidence type="ECO:0000256" key="1">
    <source>
        <dbReference type="ARBA" id="ARBA00022723"/>
    </source>
</evidence>
<feature type="domain" description="C3H1-type" evidence="8">
    <location>
        <begin position="1629"/>
        <end position="1656"/>
    </location>
</feature>
<dbReference type="FunFam" id="4.10.1000.10:FF:000022">
    <property type="entry name" value="Zinc finger CCCH domain-containing protein 7"/>
    <property type="match status" value="1"/>
</dbReference>
<dbReference type="PANTHER" id="PTHR46156:SF1">
    <property type="entry name" value="ZINC FINGER CCCH DOMAIN-CONTAINING PROTEIN 3"/>
    <property type="match status" value="1"/>
</dbReference>
<evidence type="ECO:0000256" key="2">
    <source>
        <dbReference type="ARBA" id="ARBA00022737"/>
    </source>
</evidence>
<evidence type="ECO:0000259" key="8">
    <source>
        <dbReference type="PROSITE" id="PS50103"/>
    </source>
</evidence>
<keyword evidence="5" id="KW-0238">DNA-binding</keyword>
<feature type="domain" description="C3H1-type" evidence="8">
    <location>
        <begin position="1602"/>
        <end position="1628"/>
    </location>
</feature>
<feature type="region of interest" description="Disordered" evidence="7">
    <location>
        <begin position="428"/>
        <end position="453"/>
    </location>
</feature>
<evidence type="ECO:0000256" key="3">
    <source>
        <dbReference type="ARBA" id="ARBA00022771"/>
    </source>
</evidence>
<feature type="zinc finger region" description="C3H1-type" evidence="6">
    <location>
        <begin position="1602"/>
        <end position="1628"/>
    </location>
</feature>
<evidence type="ECO:0000313" key="10">
    <source>
        <dbReference type="Proteomes" id="UP000324897"/>
    </source>
</evidence>
<sequence>MHSDSKGNRKMLTSTSTMPPVSPQKIDDGYPRRTAQKGAPPRVSVWQRIEENPSAFTPSSPRQLSKDVHISPSKTKNTGRPSKELASVISLDCKAISPSKMKSTGSASKEPASAMSLNRKVKTGDCKDSGDNGGTKKSAGKKSEKVLASVLVKPSPESKDKEVAVKQATRKPDKVQNNVPGFSNGNAGLTACRGAGVKKVKKIVIKKIVRKIGAKDKQTSGSTVSEQKDSVDANANVSDKEEGEITTSSFEKDDSSVHNLVSISDTAGVVSCVDAEKEQNDGLMNLSKSNAASESESIGILDTASVSGSQQPEKEADKSFMNPCDISGVSVADSTKGLDTIGSEHPGGRGCMDSDGQNAALLCENGNTSHKEEDGMAVSGVVNVVVGSNSPRMPDTTKLCECDVSKAMTGNNVVCVNGVKDDTKQICESSEGRSKNSNILPGSNEKGDIFTNNSFRSPSTVEASVSACKDIHRKEDSEMGVASLGVYMETPKIAEPSMTQDTCKEEGNMLNSPKEMGIVSVSSLESPNGMEFSVNDDIEDKNGRIPMEQSKANASVTHHVNARDGLKASVEEDIHEKECITSCEAATFVIHHEKAPNTIKLSMNENIQKKESQMPIDSNALKTAKHIEALNTADVFTNKVAGSEVCRSPMESDEKHANALDNSIDAPDIVLASGTEDSHTQDLLHVQETALDKTDLHRETADTEFSIFPLTKNVESSIMPLDGDLREDPSGPIILNTDVGKDTIPQAAELMHLHRADLSPANNLSLLHSHDSPSISVNSEHSPPTALTLGNNTYFSSAESEQPEEYHKLIESSKGLDDVTATEFSKIEEGESESGKDLINADAQNWLTLPLAVNYVNIDTTVSMNRFDLEQNVDEDTSVSQDHGSMPDMDQCGRIDAFDDQDHSRKISCSNMAQSDLLALKEREKNIENEREIVLPDSSASSVNVLDNNPNKPIVLSSQSAGVTGGELASQVYIDPGDTCHSNTMDESGTKPDFVSSWFEFIVSEATKDHQPCKSTPDKILGLKEDTKKAFSDPFVNSALKSPPRMNIASSTVPKVLTKQVGLPGSSRDTARLNQNARHRTWHRDNVSSKSYLHASQPSGLPPKLPLKKNDKTQNCYIRKGNALIRNPATGNHPQSSPGLDAPSKLSKPVMRRSMNFVRKVDSKDTVARSNISVERPKTPPLPLHTKSITTNILEPFSQSLQKQQVPETEKNDSSGQVNLGVDKPSVTSQQKSEPLDAGKVVYVRPKSNQLVASQGQQSGDLNNSSIDKGLLSQPSTTSDLYFKKRKNQIILGSSTSDVLSSKDTSQAENSNTGETKVLMLTSSNKNLTLAKDGPHKTLQKTNTVGSFSHVWTLSGQHPQRKPFVGTSHMKAFPRILPWKRKVFGNNFRSNYSSLLNTSSLGIVRKLLKTRKRGTIYTVSTNGFSLRKSGVLSFDGSSLKWSRSLEKGSQKVNEEATLAVAAIDRKRGEKRKRHSLHNKGRNDQYSLPVATRNNNPKSSDSRVPSTCNEYVRINKGNQLVRNPKKVIRMLASEKVRWSLHTVRSRLAKKQQYCQFFTRFGECKKSGGKCPYIHDRAKVAICTKFLKGLCSNTSCKLTHKVLPERMPDCSYFLRGLCSNTACPYRHVKVNSNAPVCEDFLKGYCADGDECRKKHSYVCPVFEATGECPQQSRCKLHHPKKKIKSKRSRVGTLQNNSWGRYFDSSICEGSEAMRGVCLEEEDKQKQEHAAGGDLADFIGLGADIDGSVEALDDIHLVDLDSGNLKTQADNLDALIKPLRIMRTARV</sequence>
<feature type="region of interest" description="Disordered" evidence="7">
    <location>
        <begin position="1125"/>
        <end position="1148"/>
    </location>
</feature>